<organism evidence="1 2">
    <name type="scientific">Brassica cretica</name>
    <name type="common">Mustard</name>
    <dbReference type="NCBI Taxonomy" id="69181"/>
    <lineage>
        <taxon>Eukaryota</taxon>
        <taxon>Viridiplantae</taxon>
        <taxon>Streptophyta</taxon>
        <taxon>Embryophyta</taxon>
        <taxon>Tracheophyta</taxon>
        <taxon>Spermatophyta</taxon>
        <taxon>Magnoliopsida</taxon>
        <taxon>eudicotyledons</taxon>
        <taxon>Gunneridae</taxon>
        <taxon>Pentapetalae</taxon>
        <taxon>rosids</taxon>
        <taxon>malvids</taxon>
        <taxon>Brassicales</taxon>
        <taxon>Brassicaceae</taxon>
        <taxon>Brassiceae</taxon>
        <taxon>Brassica</taxon>
    </lineage>
</organism>
<name>A0A8S9GYK3_BRACR</name>
<accession>A0A8S9GYK3</accession>
<dbReference type="Proteomes" id="UP000712281">
    <property type="component" value="Unassembled WGS sequence"/>
</dbReference>
<sequence length="124" mass="14917">MLISSCNLYPFVDESPFVEREYHEIYPEIYDDPIYDVYEDDEIYKEISGDPIYDVYEEDDFDNLVRAKIGRNLVYAEDFKHNHARAIFVQKQFYEEFGSCKICADSTCEDFVQHPMWKNRLKIQ</sequence>
<dbReference type="AlphaFoldDB" id="A0A8S9GYK3"/>
<comment type="caution">
    <text evidence="1">The sequence shown here is derived from an EMBL/GenBank/DDBJ whole genome shotgun (WGS) entry which is preliminary data.</text>
</comment>
<proteinExistence type="predicted"/>
<protein>
    <submittedName>
        <fullName evidence="1">Uncharacterized protein</fullName>
    </submittedName>
</protein>
<evidence type="ECO:0000313" key="2">
    <source>
        <dbReference type="Proteomes" id="UP000712281"/>
    </source>
</evidence>
<reference evidence="1" key="1">
    <citation type="submission" date="2019-12" db="EMBL/GenBank/DDBJ databases">
        <title>Genome sequencing and annotation of Brassica cretica.</title>
        <authorList>
            <person name="Studholme D.J."/>
            <person name="Sarris P.F."/>
        </authorList>
    </citation>
    <scope>NUCLEOTIDE SEQUENCE</scope>
    <source>
        <strain evidence="1">PFS-001/15</strain>
        <tissue evidence="1">Leaf</tissue>
    </source>
</reference>
<evidence type="ECO:0000313" key="1">
    <source>
        <dbReference type="EMBL" id="KAF2549866.1"/>
    </source>
</evidence>
<gene>
    <name evidence="1" type="ORF">F2Q68_00037789</name>
</gene>
<dbReference type="EMBL" id="QGKW02001988">
    <property type="protein sequence ID" value="KAF2549866.1"/>
    <property type="molecule type" value="Genomic_DNA"/>
</dbReference>